<dbReference type="Proteomes" id="UP000008332">
    <property type="component" value="Chromosome"/>
</dbReference>
<keyword evidence="1" id="KW-0812">Transmembrane</keyword>
<organism evidence="3 4">
    <name type="scientific">Albidiferax ferrireducens (strain ATCC BAA-621 / DSM 15236 / T118)</name>
    <name type="common">Rhodoferax ferrireducens</name>
    <dbReference type="NCBI Taxonomy" id="338969"/>
    <lineage>
        <taxon>Bacteria</taxon>
        <taxon>Pseudomonadati</taxon>
        <taxon>Pseudomonadota</taxon>
        <taxon>Betaproteobacteria</taxon>
        <taxon>Burkholderiales</taxon>
        <taxon>Comamonadaceae</taxon>
        <taxon>Rhodoferax</taxon>
    </lineage>
</organism>
<evidence type="ECO:0000259" key="2">
    <source>
        <dbReference type="Pfam" id="PF04471"/>
    </source>
</evidence>
<dbReference type="STRING" id="338969.Rfer_1543"/>
<name>Q21Y78_ALBFT</name>
<evidence type="ECO:0000256" key="1">
    <source>
        <dbReference type="SAM" id="Phobius"/>
    </source>
</evidence>
<dbReference type="KEGG" id="rfr:Rfer_1543"/>
<evidence type="ECO:0000313" key="3">
    <source>
        <dbReference type="EMBL" id="ABD69275.1"/>
    </source>
</evidence>
<reference evidence="4" key="1">
    <citation type="submission" date="2006-02" db="EMBL/GenBank/DDBJ databases">
        <title>Complete sequence of chromosome of Rhodoferax ferrireducens DSM 15236.</title>
        <authorList>
            <person name="Copeland A."/>
            <person name="Lucas S."/>
            <person name="Lapidus A."/>
            <person name="Barry K."/>
            <person name="Detter J.C."/>
            <person name="Glavina del Rio T."/>
            <person name="Hammon N."/>
            <person name="Israni S."/>
            <person name="Pitluck S."/>
            <person name="Brettin T."/>
            <person name="Bruce D."/>
            <person name="Han C."/>
            <person name="Tapia R."/>
            <person name="Gilna P."/>
            <person name="Kiss H."/>
            <person name="Schmutz J."/>
            <person name="Larimer F."/>
            <person name="Land M."/>
            <person name="Kyrpides N."/>
            <person name="Ivanova N."/>
            <person name="Richardson P."/>
        </authorList>
    </citation>
    <scope>NUCLEOTIDE SEQUENCE [LARGE SCALE GENOMIC DNA]</scope>
    <source>
        <strain evidence="4">ATCC BAA-621 / DSM 15236 / T118</strain>
    </source>
</reference>
<dbReference type="HOGENOM" id="CLU_050636_2_0_4"/>
<accession>Q21Y78</accession>
<feature type="transmembrane region" description="Helical" evidence="1">
    <location>
        <begin position="12"/>
        <end position="34"/>
    </location>
</feature>
<dbReference type="RefSeq" id="WP_011463843.1">
    <property type="nucleotide sequence ID" value="NC_007908.1"/>
</dbReference>
<protein>
    <submittedName>
        <fullName evidence="3">Putative membrane protein</fullName>
    </submittedName>
</protein>
<dbReference type="AlphaFoldDB" id="Q21Y78"/>
<keyword evidence="1" id="KW-1133">Transmembrane helix</keyword>
<feature type="transmembrane region" description="Helical" evidence="1">
    <location>
        <begin position="40"/>
        <end position="61"/>
    </location>
</feature>
<dbReference type="Pfam" id="PF04471">
    <property type="entry name" value="Mrr_cat"/>
    <property type="match status" value="1"/>
</dbReference>
<gene>
    <name evidence="3" type="ordered locus">Rfer_1543</name>
</gene>
<dbReference type="SUPFAM" id="SSF52980">
    <property type="entry name" value="Restriction endonuclease-like"/>
    <property type="match status" value="1"/>
</dbReference>
<dbReference type="eggNOG" id="COG1787">
    <property type="taxonomic scope" value="Bacteria"/>
</dbReference>
<sequence length="192" mass="20421">MKLKISENSLFAILLRAPWWISLLVVAVIVLASGALLPAAYVPFGVMGALPFLGIALLAAWRQRHAPKPARVAELLGQAAAMSWRDFSALIEAAFQRQGYVVTRPSHPGADLQLLKDARITLLSCKRWKAANTGVQPLQELASAQATLGASASTFISLAPVSDSAQRFAKAQGIHLMTLAELAQLLMPSGAA</sequence>
<dbReference type="InterPro" id="IPR011335">
    <property type="entry name" value="Restrct_endonuc-II-like"/>
</dbReference>
<keyword evidence="1" id="KW-0472">Membrane</keyword>
<dbReference type="GO" id="GO:0003677">
    <property type="term" value="F:DNA binding"/>
    <property type="evidence" value="ECO:0007669"/>
    <property type="project" value="InterPro"/>
</dbReference>
<dbReference type="GO" id="GO:0004519">
    <property type="term" value="F:endonuclease activity"/>
    <property type="evidence" value="ECO:0007669"/>
    <property type="project" value="InterPro"/>
</dbReference>
<keyword evidence="4" id="KW-1185">Reference proteome</keyword>
<dbReference type="InterPro" id="IPR007560">
    <property type="entry name" value="Restrct_endonuc_IV_Mrr"/>
</dbReference>
<dbReference type="OrthoDB" id="8776507at2"/>
<feature type="domain" description="Restriction endonuclease type IV Mrr" evidence="2">
    <location>
        <begin position="80"/>
        <end position="186"/>
    </location>
</feature>
<dbReference type="EMBL" id="CP000267">
    <property type="protein sequence ID" value="ABD69275.1"/>
    <property type="molecule type" value="Genomic_DNA"/>
</dbReference>
<dbReference type="GO" id="GO:0009307">
    <property type="term" value="P:DNA restriction-modification system"/>
    <property type="evidence" value="ECO:0007669"/>
    <property type="project" value="InterPro"/>
</dbReference>
<evidence type="ECO:0000313" key="4">
    <source>
        <dbReference type="Proteomes" id="UP000008332"/>
    </source>
</evidence>
<proteinExistence type="predicted"/>